<accession>A0A9P0Q7L7</accession>
<keyword evidence="2" id="KW-1185">Reference proteome</keyword>
<dbReference type="Proteomes" id="UP001152888">
    <property type="component" value="Unassembled WGS sequence"/>
</dbReference>
<protein>
    <submittedName>
        <fullName evidence="1">Uncharacterized protein</fullName>
    </submittedName>
</protein>
<evidence type="ECO:0000313" key="1">
    <source>
        <dbReference type="EMBL" id="CAH2013796.1"/>
    </source>
</evidence>
<proteinExistence type="predicted"/>
<reference evidence="1" key="1">
    <citation type="submission" date="2022-03" db="EMBL/GenBank/DDBJ databases">
        <authorList>
            <person name="Sayadi A."/>
        </authorList>
    </citation>
    <scope>NUCLEOTIDE SEQUENCE</scope>
</reference>
<organism evidence="1 2">
    <name type="scientific">Acanthoscelides obtectus</name>
    <name type="common">Bean weevil</name>
    <name type="synonym">Bruchus obtectus</name>
    <dbReference type="NCBI Taxonomy" id="200917"/>
    <lineage>
        <taxon>Eukaryota</taxon>
        <taxon>Metazoa</taxon>
        <taxon>Ecdysozoa</taxon>
        <taxon>Arthropoda</taxon>
        <taxon>Hexapoda</taxon>
        <taxon>Insecta</taxon>
        <taxon>Pterygota</taxon>
        <taxon>Neoptera</taxon>
        <taxon>Endopterygota</taxon>
        <taxon>Coleoptera</taxon>
        <taxon>Polyphaga</taxon>
        <taxon>Cucujiformia</taxon>
        <taxon>Chrysomeloidea</taxon>
        <taxon>Chrysomelidae</taxon>
        <taxon>Bruchinae</taxon>
        <taxon>Bruchini</taxon>
        <taxon>Acanthoscelides</taxon>
    </lineage>
</organism>
<dbReference type="EMBL" id="CAKOFQ010008377">
    <property type="protein sequence ID" value="CAH2013796.1"/>
    <property type="molecule type" value="Genomic_DNA"/>
</dbReference>
<comment type="caution">
    <text evidence="1">The sequence shown here is derived from an EMBL/GenBank/DDBJ whole genome shotgun (WGS) entry which is preliminary data.</text>
</comment>
<sequence length="78" mass="8627">MSVVLSAIITKYEALLICFIISSRQTSRIQSGRSFCISFEVPLNIEAFFMCSLEVVSSSAEKLVSSRNISGFWELSAP</sequence>
<gene>
    <name evidence="1" type="ORF">ACAOBT_LOCUS33684</name>
</gene>
<evidence type="ECO:0000313" key="2">
    <source>
        <dbReference type="Proteomes" id="UP001152888"/>
    </source>
</evidence>
<name>A0A9P0Q7L7_ACAOB</name>
<dbReference type="AlphaFoldDB" id="A0A9P0Q7L7"/>